<feature type="domain" description="Mur ligase N-terminal catalytic" evidence="12">
    <location>
        <begin position="28"/>
        <end position="103"/>
    </location>
</feature>
<evidence type="ECO:0000256" key="11">
    <source>
        <dbReference type="RuleBase" id="RU004136"/>
    </source>
</evidence>
<evidence type="ECO:0000313" key="15">
    <source>
        <dbReference type="EMBL" id="USR80027.1"/>
    </source>
</evidence>
<dbReference type="InterPro" id="IPR035911">
    <property type="entry name" value="MurE/MurF_N"/>
</dbReference>
<evidence type="ECO:0000256" key="7">
    <source>
        <dbReference type="ARBA" id="ARBA00022984"/>
    </source>
</evidence>
<dbReference type="HAMAP" id="MF_02019">
    <property type="entry name" value="MurF"/>
    <property type="match status" value="1"/>
</dbReference>
<dbReference type="InterPro" id="IPR004101">
    <property type="entry name" value="Mur_ligase_C"/>
</dbReference>
<evidence type="ECO:0000256" key="4">
    <source>
        <dbReference type="ARBA" id="ARBA00022741"/>
    </source>
</evidence>
<dbReference type="EMBL" id="CP099547">
    <property type="protein sequence ID" value="USR80027.1"/>
    <property type="molecule type" value="Genomic_DNA"/>
</dbReference>
<reference evidence="15" key="1">
    <citation type="submission" date="2022-06" db="EMBL/GenBank/DDBJ databases">
        <title>Complete Genome Sequence of Arcanobacterium pinnipediorum strain DSM 28752 isolated from a harbour seal.</title>
        <authorList>
            <person name="Borowiak M."/>
            <person name="Kreitlow A."/>
            <person name="Alssahen M."/>
            <person name="Malorny B."/>
            <person name="Laemmler C."/>
            <person name="Prenger-Berninghoff E."/>
            <person name="Siebert U."/>
            <person name="Ploetz M."/>
            <person name="Abdulmawjood A."/>
        </authorList>
    </citation>
    <scope>NUCLEOTIDE SEQUENCE</scope>
    <source>
        <strain evidence="15">DSM 28752</strain>
    </source>
</reference>
<dbReference type="Pfam" id="PF02875">
    <property type="entry name" value="Mur_ligase_C"/>
    <property type="match status" value="1"/>
</dbReference>
<comment type="pathway">
    <text evidence="10 11">Cell wall biogenesis; peptidoglycan biosynthesis.</text>
</comment>
<dbReference type="Gene3D" id="3.40.1390.10">
    <property type="entry name" value="MurE/MurF, N-terminal domain"/>
    <property type="match status" value="1"/>
</dbReference>
<keyword evidence="7 10" id="KW-0573">Peptidoglycan synthesis</keyword>
<comment type="catalytic activity">
    <reaction evidence="10 11">
        <text>D-alanyl-D-alanine + UDP-N-acetyl-alpha-D-muramoyl-L-alanyl-gamma-D-glutamyl-meso-2,6-diaminopimelate + ATP = UDP-N-acetyl-alpha-D-muramoyl-L-alanyl-gamma-D-glutamyl-meso-2,6-diaminopimeloyl-D-alanyl-D-alanine + ADP + phosphate + H(+)</text>
        <dbReference type="Rhea" id="RHEA:28374"/>
        <dbReference type="ChEBI" id="CHEBI:15378"/>
        <dbReference type="ChEBI" id="CHEBI:30616"/>
        <dbReference type="ChEBI" id="CHEBI:43474"/>
        <dbReference type="ChEBI" id="CHEBI:57822"/>
        <dbReference type="ChEBI" id="CHEBI:61386"/>
        <dbReference type="ChEBI" id="CHEBI:83905"/>
        <dbReference type="ChEBI" id="CHEBI:456216"/>
        <dbReference type="EC" id="6.3.2.10"/>
    </reaction>
</comment>
<dbReference type="Gene3D" id="3.40.1190.10">
    <property type="entry name" value="Mur-like, catalytic domain"/>
    <property type="match status" value="1"/>
</dbReference>
<evidence type="ECO:0000256" key="10">
    <source>
        <dbReference type="HAMAP-Rule" id="MF_02019"/>
    </source>
</evidence>
<dbReference type="EC" id="6.3.2.10" evidence="10 11"/>
<feature type="domain" description="Mur ligase central" evidence="14">
    <location>
        <begin position="121"/>
        <end position="310"/>
    </location>
</feature>
<evidence type="ECO:0000256" key="9">
    <source>
        <dbReference type="ARBA" id="ARBA00023316"/>
    </source>
</evidence>
<evidence type="ECO:0000256" key="6">
    <source>
        <dbReference type="ARBA" id="ARBA00022960"/>
    </source>
</evidence>
<dbReference type="InterPro" id="IPR005863">
    <property type="entry name" value="UDP-N-AcMur_synth"/>
</dbReference>
<keyword evidence="1 10" id="KW-0963">Cytoplasm</keyword>
<dbReference type="InterPro" id="IPR051046">
    <property type="entry name" value="MurCDEF_CellWall_CoF430Synth"/>
</dbReference>
<dbReference type="Proteomes" id="UP001056109">
    <property type="component" value="Chromosome"/>
</dbReference>
<keyword evidence="4 10" id="KW-0547">Nucleotide-binding</keyword>
<keyword evidence="9 10" id="KW-0961">Cell wall biogenesis/degradation</keyword>
<dbReference type="SUPFAM" id="SSF63418">
    <property type="entry name" value="MurE/MurF N-terminal domain"/>
    <property type="match status" value="1"/>
</dbReference>
<evidence type="ECO:0000259" key="14">
    <source>
        <dbReference type="Pfam" id="PF08245"/>
    </source>
</evidence>
<dbReference type="RefSeq" id="WP_252673877.1">
    <property type="nucleotide sequence ID" value="NZ_CP099547.1"/>
</dbReference>
<dbReference type="InterPro" id="IPR013221">
    <property type="entry name" value="Mur_ligase_cen"/>
</dbReference>
<dbReference type="InterPro" id="IPR036565">
    <property type="entry name" value="Mur-like_cat_sf"/>
</dbReference>
<name>A0ABY5AII3_9ACTO</name>
<evidence type="ECO:0000256" key="5">
    <source>
        <dbReference type="ARBA" id="ARBA00022840"/>
    </source>
</evidence>
<keyword evidence="5 10" id="KW-0067">ATP-binding</keyword>
<feature type="binding site" evidence="10">
    <location>
        <begin position="123"/>
        <end position="129"/>
    </location>
    <ligand>
        <name>ATP</name>
        <dbReference type="ChEBI" id="CHEBI:30616"/>
    </ligand>
</feature>
<proteinExistence type="inferred from homology"/>
<evidence type="ECO:0000256" key="1">
    <source>
        <dbReference type="ARBA" id="ARBA00022490"/>
    </source>
</evidence>
<sequence>MITMTFEEVARSVNATSSSTPSIATRAVRGISTDNRRITPGDVFVAIAGERADGNTYAQAAIEAGAVGVISADKDRAIASGVDPELIISVQDPIEALGLLAHAQAQLLRVEGAKDFHVVAVTGSVGKTTTKDLLALLLRNRGPIVAPPGSFNNELGLPLTVLQAEQTTATLVVEMGADHIGNIDYLTGIIQPDISVVLAVGRAHIGEFGGIDNIALAKSELVRGTRPGGIVVLNYDDERVRNMAKDARGDVVYFSASGQHTEGVWASDISTSDTGHASFTLHYGDQQARVDLGLVGRHHVTNALAAASVALLMGSTVSQCAQDLTHARAGSPHRMDVWNRSGITIIDDSYNANPDSMRAGLQALSHIGHGRRTIAVLGQMLELGESSQSEHRDIGTIVAELGIDILIGFGPGIEPIIEAAHTRGVRVESVAEVSQAMHLLDTLIDEGDVVLLKGSNGSGVWRLADALKEIGR</sequence>
<dbReference type="SUPFAM" id="SSF53244">
    <property type="entry name" value="MurD-like peptide ligases, peptide-binding domain"/>
    <property type="match status" value="1"/>
</dbReference>
<dbReference type="InterPro" id="IPR000713">
    <property type="entry name" value="Mur_ligase_N"/>
</dbReference>
<protein>
    <recommendedName>
        <fullName evidence="10 11">UDP-N-acetylmuramoyl-tripeptide--D-alanyl-D-alanine ligase</fullName>
        <ecNumber evidence="10 11">6.3.2.10</ecNumber>
    </recommendedName>
    <alternativeName>
        <fullName evidence="10">D-alanyl-D-alanine-adding enzyme</fullName>
    </alternativeName>
</protein>
<keyword evidence="3 10" id="KW-0132">Cell division</keyword>
<dbReference type="Gene3D" id="3.90.190.20">
    <property type="entry name" value="Mur ligase, C-terminal domain"/>
    <property type="match status" value="1"/>
</dbReference>
<dbReference type="InterPro" id="IPR036615">
    <property type="entry name" value="Mur_ligase_C_dom_sf"/>
</dbReference>
<comment type="function">
    <text evidence="10 11">Involved in cell wall formation. Catalyzes the final step in the synthesis of UDP-N-acetylmuramoyl-pentapeptide, the precursor of murein.</text>
</comment>
<accession>A0ABY5AII3</accession>
<comment type="similarity">
    <text evidence="10">Belongs to the MurCDEF family. MurF subfamily.</text>
</comment>
<dbReference type="PANTHER" id="PTHR43024:SF1">
    <property type="entry name" value="UDP-N-ACETYLMURAMOYL-TRIPEPTIDE--D-ALANYL-D-ALANINE LIGASE"/>
    <property type="match status" value="1"/>
</dbReference>
<comment type="subcellular location">
    <subcellularLocation>
        <location evidence="10 11">Cytoplasm</location>
    </subcellularLocation>
</comment>
<keyword evidence="6 10" id="KW-0133">Cell shape</keyword>
<evidence type="ECO:0000259" key="13">
    <source>
        <dbReference type="Pfam" id="PF02875"/>
    </source>
</evidence>
<dbReference type="Pfam" id="PF01225">
    <property type="entry name" value="Mur_ligase"/>
    <property type="match status" value="1"/>
</dbReference>
<evidence type="ECO:0000256" key="3">
    <source>
        <dbReference type="ARBA" id="ARBA00022618"/>
    </source>
</evidence>
<dbReference type="GO" id="GO:0016874">
    <property type="term" value="F:ligase activity"/>
    <property type="evidence" value="ECO:0007669"/>
    <property type="project" value="UniProtKB-KW"/>
</dbReference>
<keyword evidence="16" id="KW-1185">Reference proteome</keyword>
<dbReference type="PANTHER" id="PTHR43024">
    <property type="entry name" value="UDP-N-ACETYLMURAMOYL-TRIPEPTIDE--D-ALANYL-D-ALANINE LIGASE"/>
    <property type="match status" value="1"/>
</dbReference>
<dbReference type="SUPFAM" id="SSF53623">
    <property type="entry name" value="MurD-like peptide ligases, catalytic domain"/>
    <property type="match status" value="1"/>
</dbReference>
<evidence type="ECO:0000256" key="2">
    <source>
        <dbReference type="ARBA" id="ARBA00022598"/>
    </source>
</evidence>
<dbReference type="NCBIfam" id="TIGR01143">
    <property type="entry name" value="murF"/>
    <property type="match status" value="1"/>
</dbReference>
<keyword evidence="8 10" id="KW-0131">Cell cycle</keyword>
<keyword evidence="2 10" id="KW-0436">Ligase</keyword>
<feature type="domain" description="Mur ligase C-terminal" evidence="13">
    <location>
        <begin position="333"/>
        <end position="455"/>
    </location>
</feature>
<evidence type="ECO:0000313" key="16">
    <source>
        <dbReference type="Proteomes" id="UP001056109"/>
    </source>
</evidence>
<gene>
    <name evidence="10" type="primary">murF</name>
    <name evidence="15" type="ORF">NG665_03365</name>
</gene>
<evidence type="ECO:0000256" key="8">
    <source>
        <dbReference type="ARBA" id="ARBA00023306"/>
    </source>
</evidence>
<dbReference type="Pfam" id="PF08245">
    <property type="entry name" value="Mur_ligase_M"/>
    <property type="match status" value="1"/>
</dbReference>
<organism evidence="15 16">
    <name type="scientific">Arcanobacterium pinnipediorum</name>
    <dbReference type="NCBI Taxonomy" id="1503041"/>
    <lineage>
        <taxon>Bacteria</taxon>
        <taxon>Bacillati</taxon>
        <taxon>Actinomycetota</taxon>
        <taxon>Actinomycetes</taxon>
        <taxon>Actinomycetales</taxon>
        <taxon>Actinomycetaceae</taxon>
        <taxon>Arcanobacterium</taxon>
    </lineage>
</organism>
<evidence type="ECO:0000259" key="12">
    <source>
        <dbReference type="Pfam" id="PF01225"/>
    </source>
</evidence>